<comment type="function">
    <text evidence="5">Key component of the cytosolic iron-sulfur protein assembly (CIA) complex, a multiprotein complex that mediates the incorporation of iron-sulfur cluster into apoproteins specifically involved in DNA metabolism and genomic integrity. In the CIA complex, MMS19 acts as an adapter between early-acting CIA components and a subset of cellular target iron-sulfur proteins.</text>
</comment>
<dbReference type="Pfam" id="PF14500">
    <property type="entry name" value="MMS19_N"/>
    <property type="match status" value="1"/>
</dbReference>
<dbReference type="PANTHER" id="PTHR12891:SF0">
    <property type="entry name" value="MMS19 NUCLEOTIDE EXCISION REPAIR PROTEIN HOMOLOG"/>
    <property type="match status" value="1"/>
</dbReference>
<reference evidence="8 9" key="1">
    <citation type="journal article" date="2021" name="Commun. Biol.">
        <title>The genome of Shorea leprosula (Dipterocarpaceae) highlights the ecological relevance of drought in aseasonal tropical rainforests.</title>
        <authorList>
            <person name="Ng K.K.S."/>
            <person name="Kobayashi M.J."/>
            <person name="Fawcett J.A."/>
            <person name="Hatakeyama M."/>
            <person name="Paape T."/>
            <person name="Ng C.H."/>
            <person name="Ang C.C."/>
            <person name="Tnah L.H."/>
            <person name="Lee C.T."/>
            <person name="Nishiyama T."/>
            <person name="Sese J."/>
            <person name="O'Brien M.J."/>
            <person name="Copetti D."/>
            <person name="Mohd Noor M.I."/>
            <person name="Ong R.C."/>
            <person name="Putra M."/>
            <person name="Sireger I.Z."/>
            <person name="Indrioko S."/>
            <person name="Kosugi Y."/>
            <person name="Izuno A."/>
            <person name="Isagi Y."/>
            <person name="Lee S.L."/>
            <person name="Shimizu K.K."/>
        </authorList>
    </citation>
    <scope>NUCLEOTIDE SEQUENCE [LARGE SCALE GENOMIC DNA]</scope>
    <source>
        <strain evidence="8">214</strain>
    </source>
</reference>
<dbReference type="PANTHER" id="PTHR12891">
    <property type="entry name" value="DNA REPAIR/TRANSCRIPTION PROTEIN MET18/MMS19"/>
    <property type="match status" value="1"/>
</dbReference>
<dbReference type="InterPro" id="IPR016024">
    <property type="entry name" value="ARM-type_fold"/>
</dbReference>
<keyword evidence="5" id="KW-0234">DNA repair</keyword>
<dbReference type="InterPro" id="IPR039920">
    <property type="entry name" value="MMS19"/>
</dbReference>
<name>A0AAV5LHG2_9ROSI</name>
<organism evidence="8 9">
    <name type="scientific">Rubroshorea leprosula</name>
    <dbReference type="NCBI Taxonomy" id="152421"/>
    <lineage>
        <taxon>Eukaryota</taxon>
        <taxon>Viridiplantae</taxon>
        <taxon>Streptophyta</taxon>
        <taxon>Embryophyta</taxon>
        <taxon>Tracheophyta</taxon>
        <taxon>Spermatophyta</taxon>
        <taxon>Magnoliopsida</taxon>
        <taxon>eudicotyledons</taxon>
        <taxon>Gunneridae</taxon>
        <taxon>Pentapetalae</taxon>
        <taxon>rosids</taxon>
        <taxon>malvids</taxon>
        <taxon>Malvales</taxon>
        <taxon>Dipterocarpaceae</taxon>
        <taxon>Rubroshorea</taxon>
    </lineage>
</organism>
<protein>
    <recommendedName>
        <fullName evidence="5">MMS19 nucleotide excision repair protein</fullName>
    </recommendedName>
</protein>
<gene>
    <name evidence="8" type="ORF">SLEP1_g44724</name>
</gene>
<feature type="domain" description="MMS19 C-terminal" evidence="6">
    <location>
        <begin position="689"/>
        <end position="1098"/>
    </location>
</feature>
<dbReference type="SUPFAM" id="SSF48371">
    <property type="entry name" value="ARM repeat"/>
    <property type="match status" value="2"/>
</dbReference>
<keyword evidence="9" id="KW-1185">Reference proteome</keyword>
<dbReference type="GO" id="GO:0006281">
    <property type="term" value="P:DNA repair"/>
    <property type="evidence" value="ECO:0007669"/>
    <property type="project" value="UniProtKB-UniRule"/>
</dbReference>
<evidence type="ECO:0000313" key="9">
    <source>
        <dbReference type="Proteomes" id="UP001054252"/>
    </source>
</evidence>
<dbReference type="GO" id="GO:0097361">
    <property type="term" value="C:cytosolic [4Fe-4S] assembly targeting complex"/>
    <property type="evidence" value="ECO:0007669"/>
    <property type="project" value="UniProtKB-UniRule"/>
</dbReference>
<comment type="caution">
    <text evidence="8">The sequence shown here is derived from an EMBL/GenBank/DDBJ whole genome shotgun (WGS) entry which is preliminary data.</text>
</comment>
<keyword evidence="3" id="KW-0677">Repeat</keyword>
<evidence type="ECO:0000256" key="1">
    <source>
        <dbReference type="ARBA" id="ARBA00004123"/>
    </source>
</evidence>
<comment type="similarity">
    <text evidence="2 5">Belongs to the MET18/MMS19 family.</text>
</comment>
<dbReference type="Proteomes" id="UP001054252">
    <property type="component" value="Unassembled WGS sequence"/>
</dbReference>
<evidence type="ECO:0000313" key="8">
    <source>
        <dbReference type="EMBL" id="GKV36613.1"/>
    </source>
</evidence>
<dbReference type="GO" id="GO:0016226">
    <property type="term" value="P:iron-sulfur cluster assembly"/>
    <property type="evidence" value="ECO:0007669"/>
    <property type="project" value="UniProtKB-UniRule"/>
</dbReference>
<evidence type="ECO:0000256" key="4">
    <source>
        <dbReference type="ARBA" id="ARBA00023242"/>
    </source>
</evidence>
<dbReference type="Gene3D" id="1.25.10.10">
    <property type="entry name" value="Leucine-rich Repeat Variant"/>
    <property type="match status" value="1"/>
</dbReference>
<dbReference type="GO" id="GO:0051604">
    <property type="term" value="P:protein maturation"/>
    <property type="evidence" value="ECO:0007669"/>
    <property type="project" value="UniProtKB-UniRule"/>
</dbReference>
<dbReference type="EMBL" id="BPVZ01000117">
    <property type="protein sequence ID" value="GKV36613.1"/>
    <property type="molecule type" value="Genomic_DNA"/>
</dbReference>
<evidence type="ECO:0000256" key="5">
    <source>
        <dbReference type="RuleBase" id="RU367072"/>
    </source>
</evidence>
<proteinExistence type="inferred from homology"/>
<comment type="subcellular location">
    <subcellularLocation>
        <location evidence="1 5">Nucleus</location>
    </subcellularLocation>
</comment>
<keyword evidence="5" id="KW-0227">DNA damage</keyword>
<keyword evidence="4 5" id="KW-0539">Nucleus</keyword>
<dbReference type="Pfam" id="PF12460">
    <property type="entry name" value="MMS19_C"/>
    <property type="match status" value="1"/>
</dbReference>
<evidence type="ECO:0000256" key="2">
    <source>
        <dbReference type="ARBA" id="ARBA00009340"/>
    </source>
</evidence>
<dbReference type="InterPro" id="IPR024687">
    <property type="entry name" value="MMS19_C"/>
</dbReference>
<evidence type="ECO:0000259" key="6">
    <source>
        <dbReference type="Pfam" id="PF12460"/>
    </source>
</evidence>
<dbReference type="InterPro" id="IPR029240">
    <property type="entry name" value="MMS19_N"/>
</dbReference>
<dbReference type="InterPro" id="IPR011989">
    <property type="entry name" value="ARM-like"/>
</dbReference>
<evidence type="ECO:0000256" key="3">
    <source>
        <dbReference type="ARBA" id="ARBA00022737"/>
    </source>
</evidence>
<evidence type="ECO:0000259" key="7">
    <source>
        <dbReference type="Pfam" id="PF14500"/>
    </source>
</evidence>
<feature type="domain" description="MMS19 N-terminal" evidence="7">
    <location>
        <begin position="46"/>
        <end position="313"/>
    </location>
</feature>
<accession>A0AAV5LHG2</accession>
<sequence>MADASQLTRHIETFVDPSHSVTQQVASVSTIASLIKNDKLTLEKLVREMEMYLTTTDNTIRARGILLLGEVLAHLASKPLDDSTIHSLIGFFADRLADWMALRGALVGCLALLRRKSAGGMVSGTDAKAVAQSYLQNLQVQSLGQYDRKLCFEILECLLERYANAVASLGDLLIYGICEAIDEERDPHCLMLTFHIVKVLPQLFPDPSGPLASSAHDVFEILSRYFPIHFTHPKDEGIDVKRDDLSKALMLAFSSTPVFEPFAIPLLLEKLSSSLPSAKVDSLKYLSDCVVKYGAERIAKHGGAIWSTLKDTLYTSDENVFSFGPVSLQGLGCQENEIAIEALGLLQKLIVQNHTLFFGLIVADEDINKVFKTIASYKNYNEIPTETRRKLYAVGRILYVSAKASTITCNRVFEIFLPRLIGSLGISVRDSSEQCSLSEIDMMSKGCNHGALYLCIELLQACKDLIGSSEELAASVSTKETCCCLLQSFSSSLTEVFSSISTSTNEGTHDADIYLGVKGLQILATFPGGYFPVALSVFEKILQTFVSIIITYWSKTLQWKLALKALVDIGLFIERFHETEKRESYMGIVVERALASLNDFGMPFSLKLEAVSDIGTSGQNYMLKIVQGLEEAICANLSDVYVHGKSSSADIAAQLLQCYSDKVVPWIHGTGGFEEILLRFTFNIWSQIENTMAFNVQIEQKGLLDVMMKAMKLAVASCSEESQNKIIQKGFIVLSSCTSFPLKEPFQQKAIQLIKDDDNISSRDEWILSLFASVIISVHPLAQNPNLKAILYLFMTTHLKGSVPSAQALGSLVNKLGQRSNAVQISSDYTLEEVIDIIFNSTLWSFHDNCSLGTDDELINGNKIGLIDLCHGAVSSTLQIQAINGLAWIGKGLIMQGHEKVRDITMVFLECLQSNGRTSILPSEEGISGQSHDEDSYSSVMKHAADAFQILMGDHEACLSREFHAVIRPLYKQRFFSTMMPILQSLMLKSDSSFSRPLLFRVFAHIIINTPLMVVLSDSTKLIPMILNGLSTLSNNILDKDVLYGLLLVLSGILMDKNGQETVSDSAHIIINCLVGLIGYPHMMLVRETAIQCLLALAGLPRTRIYPMRAQVLQPISKALDDPKRAVREEAVRCRQAWASIA</sequence>
<dbReference type="AlphaFoldDB" id="A0AAV5LHG2"/>
<dbReference type="GO" id="GO:0005634">
    <property type="term" value="C:nucleus"/>
    <property type="evidence" value="ECO:0007669"/>
    <property type="project" value="UniProtKB-SubCell"/>
</dbReference>